<keyword evidence="7" id="KW-0378">Hydrolase</keyword>
<comment type="caution">
    <text evidence="10">The sequence shown here is derived from an EMBL/GenBank/DDBJ whole genome shotgun (WGS) entry which is preliminary data.</text>
</comment>
<dbReference type="Gene3D" id="3.10.20.370">
    <property type="match status" value="1"/>
</dbReference>
<evidence type="ECO:0000313" key="10">
    <source>
        <dbReference type="EMBL" id="KYO24206.1"/>
    </source>
</evidence>
<dbReference type="EMBL" id="AKHW03006099">
    <property type="protein sequence ID" value="KYO24206.1"/>
    <property type="molecule type" value="Genomic_DNA"/>
</dbReference>
<evidence type="ECO:0000259" key="9">
    <source>
        <dbReference type="PROSITE" id="PS50878"/>
    </source>
</evidence>
<dbReference type="PANTHER" id="PTHR33064:SF29">
    <property type="entry name" value="PEPTIDASE A2 DOMAIN-CONTAINING PROTEIN-RELATED"/>
    <property type="match status" value="1"/>
</dbReference>
<evidence type="ECO:0000256" key="6">
    <source>
        <dbReference type="ARBA" id="ARBA00022759"/>
    </source>
</evidence>
<gene>
    <name evidence="10" type="ORF">Y1Q_0004256</name>
</gene>
<proteinExistence type="inferred from homology"/>
<evidence type="ECO:0000256" key="5">
    <source>
        <dbReference type="ARBA" id="ARBA00022722"/>
    </source>
</evidence>
<sequence>MLAVFDVFPMPQVDELIERIGEAQYISTLDLAKGYWQIPVAPADRPKIAFSTPWGLYDFVRMPFGLHGAAAMFQRLMDRLLAPHAGYAAVYIDDIIIYSPTWTHHKQAIRAVLSELREAGLTANPQKCTLDKRKTKYLGFLVGRGTIRPFANQVETTDASETAVGAVLTQEEEGVERPIAYASRKLSSAEKLKGNYIDL</sequence>
<name>A0A151MI62_ALLMI</name>
<organism evidence="10 11">
    <name type="scientific">Alligator mississippiensis</name>
    <name type="common">American alligator</name>
    <dbReference type="NCBI Taxonomy" id="8496"/>
    <lineage>
        <taxon>Eukaryota</taxon>
        <taxon>Metazoa</taxon>
        <taxon>Chordata</taxon>
        <taxon>Craniata</taxon>
        <taxon>Vertebrata</taxon>
        <taxon>Euteleostomi</taxon>
        <taxon>Archelosauria</taxon>
        <taxon>Archosauria</taxon>
        <taxon>Crocodylia</taxon>
        <taxon>Alligatoridae</taxon>
        <taxon>Alligatorinae</taxon>
        <taxon>Alligator</taxon>
    </lineage>
</organism>
<dbReference type="STRING" id="8496.A0A151MI62"/>
<keyword evidence="8" id="KW-0695">RNA-directed DNA polymerase</keyword>
<dbReference type="SUPFAM" id="SSF56672">
    <property type="entry name" value="DNA/RNA polymerases"/>
    <property type="match status" value="1"/>
</dbReference>
<keyword evidence="11" id="KW-1185">Reference proteome</keyword>
<reference evidence="10 11" key="1">
    <citation type="journal article" date="2012" name="Genome Biol.">
        <title>Sequencing three crocodilian genomes to illuminate the evolution of archosaurs and amniotes.</title>
        <authorList>
            <person name="St John J.A."/>
            <person name="Braun E.L."/>
            <person name="Isberg S.R."/>
            <person name="Miles L.G."/>
            <person name="Chong A.Y."/>
            <person name="Gongora J."/>
            <person name="Dalzell P."/>
            <person name="Moran C."/>
            <person name="Bed'hom B."/>
            <person name="Abzhanov A."/>
            <person name="Burgess S.C."/>
            <person name="Cooksey A.M."/>
            <person name="Castoe T.A."/>
            <person name="Crawford N.G."/>
            <person name="Densmore L.D."/>
            <person name="Drew J.C."/>
            <person name="Edwards S.V."/>
            <person name="Faircloth B.C."/>
            <person name="Fujita M.K."/>
            <person name="Greenwold M.J."/>
            <person name="Hoffmann F.G."/>
            <person name="Howard J.M."/>
            <person name="Iguchi T."/>
            <person name="Janes D.E."/>
            <person name="Khan S.Y."/>
            <person name="Kohno S."/>
            <person name="de Koning A.J."/>
            <person name="Lance S.L."/>
            <person name="McCarthy F.M."/>
            <person name="McCormack J.E."/>
            <person name="Merchant M.E."/>
            <person name="Peterson D.G."/>
            <person name="Pollock D.D."/>
            <person name="Pourmand N."/>
            <person name="Raney B.J."/>
            <person name="Roessler K.A."/>
            <person name="Sanford J.R."/>
            <person name="Sawyer R.H."/>
            <person name="Schmidt C.J."/>
            <person name="Triplett E.W."/>
            <person name="Tuberville T.D."/>
            <person name="Venegas-Anaya M."/>
            <person name="Howard J.T."/>
            <person name="Jarvis E.D."/>
            <person name="Guillette L.J.Jr."/>
            <person name="Glenn T.C."/>
            <person name="Green R.E."/>
            <person name="Ray D.A."/>
        </authorList>
    </citation>
    <scope>NUCLEOTIDE SEQUENCE [LARGE SCALE GENOMIC DNA]</scope>
    <source>
        <strain evidence="10">KSC_2009_1</strain>
    </source>
</reference>
<keyword evidence="6" id="KW-0255">Endonuclease</keyword>
<dbReference type="Proteomes" id="UP000050525">
    <property type="component" value="Unassembled WGS sequence"/>
</dbReference>
<evidence type="ECO:0000313" key="11">
    <source>
        <dbReference type="Proteomes" id="UP000050525"/>
    </source>
</evidence>
<dbReference type="InterPro" id="IPR043502">
    <property type="entry name" value="DNA/RNA_pol_sf"/>
</dbReference>
<dbReference type="CDD" id="cd01647">
    <property type="entry name" value="RT_LTR"/>
    <property type="match status" value="1"/>
</dbReference>
<evidence type="ECO:0000256" key="8">
    <source>
        <dbReference type="ARBA" id="ARBA00022918"/>
    </source>
</evidence>
<dbReference type="InterPro" id="IPR041373">
    <property type="entry name" value="RT_RNaseH"/>
</dbReference>
<keyword evidence="3" id="KW-0808">Transferase</keyword>
<keyword evidence="4" id="KW-0548">Nucleotidyltransferase</keyword>
<dbReference type="InterPro" id="IPR051320">
    <property type="entry name" value="Viral_Replic_Matur_Polypro"/>
</dbReference>
<dbReference type="Pfam" id="PF00078">
    <property type="entry name" value="RVT_1"/>
    <property type="match status" value="1"/>
</dbReference>
<evidence type="ECO:0000256" key="2">
    <source>
        <dbReference type="ARBA" id="ARBA00012180"/>
    </source>
</evidence>
<dbReference type="AlphaFoldDB" id="A0A151MI62"/>
<dbReference type="Gene3D" id="3.30.70.270">
    <property type="match status" value="1"/>
</dbReference>
<dbReference type="PROSITE" id="PS50878">
    <property type="entry name" value="RT_POL"/>
    <property type="match status" value="1"/>
</dbReference>
<evidence type="ECO:0000256" key="3">
    <source>
        <dbReference type="ARBA" id="ARBA00022679"/>
    </source>
</evidence>
<evidence type="ECO:0000256" key="1">
    <source>
        <dbReference type="ARBA" id="ARBA00010879"/>
    </source>
</evidence>
<dbReference type="GO" id="GO:0004523">
    <property type="term" value="F:RNA-DNA hybrid ribonuclease activity"/>
    <property type="evidence" value="ECO:0007669"/>
    <property type="project" value="UniProtKB-EC"/>
</dbReference>
<evidence type="ECO:0000256" key="7">
    <source>
        <dbReference type="ARBA" id="ARBA00022801"/>
    </source>
</evidence>
<evidence type="ECO:0000256" key="4">
    <source>
        <dbReference type="ARBA" id="ARBA00022695"/>
    </source>
</evidence>
<dbReference type="PANTHER" id="PTHR33064">
    <property type="entry name" value="POL PROTEIN"/>
    <property type="match status" value="1"/>
</dbReference>
<keyword evidence="5" id="KW-0540">Nuclease</keyword>
<dbReference type="InterPro" id="IPR043128">
    <property type="entry name" value="Rev_trsase/Diguanyl_cyclase"/>
</dbReference>
<dbReference type="Pfam" id="PF17917">
    <property type="entry name" value="RT_RNaseH"/>
    <property type="match status" value="1"/>
</dbReference>
<comment type="similarity">
    <text evidence="1">Belongs to the beta type-B retroviral polymerase family. HERV class-II K(HML-2) pol subfamily.</text>
</comment>
<feature type="domain" description="Reverse transcriptase" evidence="9">
    <location>
        <begin position="1"/>
        <end position="142"/>
    </location>
</feature>
<accession>A0A151MI62</accession>
<dbReference type="InterPro" id="IPR000477">
    <property type="entry name" value="RT_dom"/>
</dbReference>
<protein>
    <recommendedName>
        <fullName evidence="2">ribonuclease H</fullName>
        <ecNumber evidence="2">3.1.26.4</ecNumber>
    </recommendedName>
</protein>
<dbReference type="EC" id="3.1.26.4" evidence="2"/>